<dbReference type="InterPro" id="IPR033132">
    <property type="entry name" value="GH_1_N_CS"/>
</dbReference>
<dbReference type="PANTHER" id="PTHR10353:SF122">
    <property type="entry name" value="6-PHOSPHO-BETA-GLUCOSIDASE ASCB-RELATED"/>
    <property type="match status" value="1"/>
</dbReference>
<comment type="similarity">
    <text evidence="2">Belongs to the glycosyl hydrolase 1 family.</text>
</comment>
<evidence type="ECO:0000313" key="4">
    <source>
        <dbReference type="Proteomes" id="UP000191448"/>
    </source>
</evidence>
<dbReference type="Proteomes" id="UP000191448">
    <property type="component" value="Unassembled WGS sequence"/>
</dbReference>
<protein>
    <submittedName>
        <fullName evidence="3">Aryl-phospho-beta-D-glucosidase BglH</fullName>
        <ecNumber evidence="3">3.2.1.86</ecNumber>
    </submittedName>
</protein>
<dbReference type="EC" id="3.2.1.86" evidence="3"/>
<sequence>MGFSKNFMWGGATAANQCEGAWNVGGKGMTVSDVSTAGTVSDPRYTTYITKDGKPGKAIMFQELPEGAHRAVLDEYYYPCHEGIDFYHHYKEDIALFAEMGFKIFRMSISWARIFPKGIEKEPNKEGLAFYRRVFEELKKYNIEPLVTIFHYDMPVYLEEELGGWGNRELIDLFEKYGRVLFNEYKGLVKYWLTFNEINSPILLRNYIQNYPKSRMKEALQTLHHQFVASARVVRAAHEISPDMKVGAMLGGVCSYPLTCNPDDVLATQKRQQDDFYYCCDTMARGKYPYYAQRLWEEYDVKLETKEQDFIDIQEGKVDMITFSYYSTGCTTVDENAEKAKGNFTTGAKNPYLQYSEWGWSIDGKGLRYLLNELYGRYQLPLMVVENGLGAVDQLEADGSIHDPYRIAYTREHVKAMRDAIHDGVDLLAYTYWGCIDLVSASTGEMKKRYGFIYVDRNNDGSGTLKRYKKDSFYWYKKVIESNGEDVD</sequence>
<gene>
    <name evidence="3" type="primary">bglH_2</name>
    <name evidence="3" type="ORF">CLTHE_21390</name>
</gene>
<dbReference type="Gene3D" id="3.20.20.80">
    <property type="entry name" value="Glycosidases"/>
    <property type="match status" value="1"/>
</dbReference>
<dbReference type="InterPro" id="IPR001360">
    <property type="entry name" value="Glyco_hydro_1"/>
</dbReference>
<dbReference type="Pfam" id="PF00232">
    <property type="entry name" value="Glyco_hydro_1"/>
    <property type="match status" value="1"/>
</dbReference>
<dbReference type="GO" id="GO:0005829">
    <property type="term" value="C:cytosol"/>
    <property type="evidence" value="ECO:0007669"/>
    <property type="project" value="TreeGrafter"/>
</dbReference>
<dbReference type="PROSITE" id="PS00653">
    <property type="entry name" value="GLYCOSYL_HYDROL_F1_2"/>
    <property type="match status" value="1"/>
</dbReference>
<proteinExistence type="inferred from homology"/>
<dbReference type="InterPro" id="IPR017853">
    <property type="entry name" value="GH"/>
</dbReference>
<evidence type="ECO:0000256" key="1">
    <source>
        <dbReference type="ARBA" id="ARBA00023295"/>
    </source>
</evidence>
<dbReference type="OrthoDB" id="2339329at2"/>
<dbReference type="RefSeq" id="WP_080023382.1">
    <property type="nucleotide sequence ID" value="NZ_LTAY01000056.1"/>
</dbReference>
<accession>A0A1V4STI7</accession>
<evidence type="ECO:0000256" key="2">
    <source>
        <dbReference type="RuleBase" id="RU003690"/>
    </source>
</evidence>
<name>A0A1V4STI7_9CLOT</name>
<dbReference type="PRINTS" id="PR00131">
    <property type="entry name" value="GLHYDRLASE1"/>
</dbReference>
<keyword evidence="3" id="KW-0378">Hydrolase</keyword>
<comment type="caution">
    <text evidence="3">The sequence shown here is derived from an EMBL/GenBank/DDBJ whole genome shotgun (WGS) entry which is preliminary data.</text>
</comment>
<dbReference type="SUPFAM" id="SSF51445">
    <property type="entry name" value="(Trans)glycosidases"/>
    <property type="match status" value="1"/>
</dbReference>
<organism evidence="3 4">
    <name type="scientific">Clostridium thermobutyricum DSM 4928</name>
    <dbReference type="NCBI Taxonomy" id="1121339"/>
    <lineage>
        <taxon>Bacteria</taxon>
        <taxon>Bacillati</taxon>
        <taxon>Bacillota</taxon>
        <taxon>Clostridia</taxon>
        <taxon>Eubacteriales</taxon>
        <taxon>Clostridiaceae</taxon>
        <taxon>Clostridium</taxon>
    </lineage>
</organism>
<keyword evidence="1 3" id="KW-0326">Glycosidase</keyword>
<reference evidence="3 4" key="1">
    <citation type="submission" date="2016-02" db="EMBL/GenBank/DDBJ databases">
        <title>Genome sequence of Clostridium thermobutyricum DSM 4928.</title>
        <authorList>
            <person name="Poehlein A."/>
            <person name="Daniel R."/>
        </authorList>
    </citation>
    <scope>NUCLEOTIDE SEQUENCE [LARGE SCALE GENOMIC DNA]</scope>
    <source>
        <strain evidence="3 4">DSM 4928</strain>
    </source>
</reference>
<dbReference type="GO" id="GO:0016052">
    <property type="term" value="P:carbohydrate catabolic process"/>
    <property type="evidence" value="ECO:0007669"/>
    <property type="project" value="TreeGrafter"/>
</dbReference>
<evidence type="ECO:0000313" key="3">
    <source>
        <dbReference type="EMBL" id="OPX47164.1"/>
    </source>
</evidence>
<dbReference type="EMBL" id="LTAY01000056">
    <property type="protein sequence ID" value="OPX47164.1"/>
    <property type="molecule type" value="Genomic_DNA"/>
</dbReference>
<dbReference type="AlphaFoldDB" id="A0A1V4STI7"/>
<dbReference type="GO" id="GO:0008706">
    <property type="term" value="F:6-phospho-beta-glucosidase activity"/>
    <property type="evidence" value="ECO:0007669"/>
    <property type="project" value="UniProtKB-EC"/>
</dbReference>
<dbReference type="PANTHER" id="PTHR10353">
    <property type="entry name" value="GLYCOSYL HYDROLASE"/>
    <property type="match status" value="1"/>
</dbReference>